<keyword evidence="1" id="KW-0001">2Fe-2S</keyword>
<dbReference type="InterPro" id="IPR017938">
    <property type="entry name" value="Riboflavin_synthase-like_b-brl"/>
</dbReference>
<dbReference type="InterPro" id="IPR052353">
    <property type="entry name" value="Benzoxazolinone_Detox_Enz"/>
</dbReference>
<dbReference type="InterPro" id="IPR012675">
    <property type="entry name" value="Beta-grasp_dom_sf"/>
</dbReference>
<dbReference type="Pfam" id="PF00970">
    <property type="entry name" value="FAD_binding_6"/>
    <property type="match status" value="1"/>
</dbReference>
<dbReference type="PANTHER" id="PTHR30212">
    <property type="entry name" value="PROTEIN YIIM"/>
    <property type="match status" value="1"/>
</dbReference>
<dbReference type="Gene3D" id="3.40.50.80">
    <property type="entry name" value="Nucleotide-binding domain of ferredoxin-NADP reductase (FNR) module"/>
    <property type="match status" value="1"/>
</dbReference>
<keyword evidence="7" id="KW-1185">Reference proteome</keyword>
<dbReference type="InterPro" id="IPR001041">
    <property type="entry name" value="2Fe-2S_ferredoxin-type"/>
</dbReference>
<dbReference type="Proteomes" id="UP001057702">
    <property type="component" value="Unassembled WGS sequence"/>
</dbReference>
<feature type="domain" description="FAD-binding FR-type" evidence="5">
    <location>
        <begin position="239"/>
        <end position="344"/>
    </location>
</feature>
<dbReference type="SUPFAM" id="SSF54292">
    <property type="entry name" value="2Fe-2S ferredoxin-like"/>
    <property type="match status" value="1"/>
</dbReference>
<evidence type="ECO:0000313" key="6">
    <source>
        <dbReference type="EMBL" id="MCQ4083474.1"/>
    </source>
</evidence>
<dbReference type="SUPFAM" id="SSF52343">
    <property type="entry name" value="Ferredoxin reductase-like, C-terminal NADP-linked domain"/>
    <property type="match status" value="1"/>
</dbReference>
<dbReference type="InterPro" id="IPR011037">
    <property type="entry name" value="Pyrv_Knase-like_insert_dom_sf"/>
</dbReference>
<sequence>MATLISVNVGLPKGVPWHGKTTHTGIWKQPVTGPRTVRRLNVDGDGQGDLAGHGGEQRAVLVYQIDSYRYWQEQLNRNDFTLGQFGENFTVDGLPDNEVCIGDRYRIGSAVFEVTQPRVTCYRVGLRMDEPQMAALLVSHHRPGFYLRVLTEGQVEAGDEIAKIASGPEEMTVTEIDALLYLPGHERSQVERALRIPALSPGWKASMQSLLEEEDRQPGATAGNAGLTSAAVSPPPAWPGFRWLKVARIDAETSSVFSLTMTSTDGRPLPAGLPGQFLTVRLRPDTDSPPLIRSYSLSGRPGAAAYRISVKQEPRGAASTYMRQHLKVDDLLEVAAPRGTFTLTDGDTPVLLLSAGIGATPVLAMLHALADARPRRPVWWLHAARDGRNHPFADETRNLLARLPNSRTHIAYSRPRDSDRIGIDYTMAGRLSAQKIRDLDPPQDADAYICGPTAFMQDMTSALAARGLAPNHIHTETFGALSPITPGMVPQSGKVPHQPAHPPGQEPGPTVSFARSGLAVPWHPSYGTLLELAEACDVPTRWSCRTGVCHTCETPVLSGRVDYSPEPVDAPAEGNALICCSQPPADLVLDL</sequence>
<dbReference type="PANTHER" id="PTHR30212:SF2">
    <property type="entry name" value="PROTEIN YIIM"/>
    <property type="match status" value="1"/>
</dbReference>
<dbReference type="PRINTS" id="PR00409">
    <property type="entry name" value="PHDIOXRDTASE"/>
</dbReference>
<name>A0ABT1Q0L6_9ACTN</name>
<proteinExistence type="predicted"/>
<feature type="domain" description="MOSC" evidence="4">
    <location>
        <begin position="29"/>
        <end position="164"/>
    </location>
</feature>
<dbReference type="InterPro" id="IPR036010">
    <property type="entry name" value="2Fe-2S_ferredoxin-like_sf"/>
</dbReference>
<dbReference type="Pfam" id="PF00111">
    <property type="entry name" value="Fer2"/>
    <property type="match status" value="1"/>
</dbReference>
<dbReference type="InterPro" id="IPR001433">
    <property type="entry name" value="OxRdtase_FAD/NAD-bd"/>
</dbReference>
<keyword evidence="2" id="KW-0411">Iron-sulfur</keyword>
<dbReference type="Gene3D" id="3.10.20.30">
    <property type="match status" value="1"/>
</dbReference>
<dbReference type="RefSeq" id="WP_255922431.1">
    <property type="nucleotide sequence ID" value="NZ_JANFNG010000022.1"/>
</dbReference>
<dbReference type="SUPFAM" id="SSF50800">
    <property type="entry name" value="PK beta-barrel domain-like"/>
    <property type="match status" value="1"/>
</dbReference>
<evidence type="ECO:0000259" key="4">
    <source>
        <dbReference type="PROSITE" id="PS51340"/>
    </source>
</evidence>
<feature type="region of interest" description="Disordered" evidence="3">
    <location>
        <begin position="490"/>
        <end position="511"/>
    </location>
</feature>
<evidence type="ECO:0000259" key="5">
    <source>
        <dbReference type="PROSITE" id="PS51384"/>
    </source>
</evidence>
<dbReference type="InterPro" id="IPR005163">
    <property type="entry name" value="Tri_helical_YiiM-like"/>
</dbReference>
<dbReference type="InterPro" id="IPR005302">
    <property type="entry name" value="MoCF_Sase_C"/>
</dbReference>
<keyword evidence="1" id="KW-0408">Iron</keyword>
<dbReference type="InterPro" id="IPR039261">
    <property type="entry name" value="FNR_nucleotide-bd"/>
</dbReference>
<dbReference type="SUPFAM" id="SSF63380">
    <property type="entry name" value="Riboflavin synthase domain-like"/>
    <property type="match status" value="1"/>
</dbReference>
<dbReference type="Gene3D" id="2.40.33.20">
    <property type="entry name" value="PK beta-barrel domain-like"/>
    <property type="match status" value="1"/>
</dbReference>
<dbReference type="Pfam" id="PF03473">
    <property type="entry name" value="MOSC"/>
    <property type="match status" value="1"/>
</dbReference>
<evidence type="ECO:0000256" key="3">
    <source>
        <dbReference type="SAM" id="MobiDB-lite"/>
    </source>
</evidence>
<organism evidence="6 7">
    <name type="scientific">Streptomyces humicola</name>
    <dbReference type="NCBI Taxonomy" id="2953240"/>
    <lineage>
        <taxon>Bacteria</taxon>
        <taxon>Bacillati</taxon>
        <taxon>Actinomycetota</taxon>
        <taxon>Actinomycetes</taxon>
        <taxon>Kitasatosporales</taxon>
        <taxon>Streptomycetaceae</taxon>
        <taxon>Streptomyces</taxon>
    </lineage>
</organism>
<dbReference type="PROSITE" id="PS51340">
    <property type="entry name" value="MOSC"/>
    <property type="match status" value="1"/>
</dbReference>
<gene>
    <name evidence="6" type="ORF">NGB36_23450</name>
</gene>
<evidence type="ECO:0000256" key="2">
    <source>
        <dbReference type="ARBA" id="ARBA00023014"/>
    </source>
</evidence>
<dbReference type="PROSITE" id="PS51384">
    <property type="entry name" value="FAD_FR"/>
    <property type="match status" value="1"/>
</dbReference>
<reference evidence="6" key="1">
    <citation type="submission" date="2022-06" db="EMBL/GenBank/DDBJ databases">
        <title>Draft genome sequence of Streptomyces sp. RB6PN25 isolated from peat swamp forest in Thailand.</title>
        <authorList>
            <person name="Duangmal K."/>
            <person name="Klaysubun C."/>
        </authorList>
    </citation>
    <scope>NUCLEOTIDE SEQUENCE</scope>
    <source>
        <strain evidence="6">RB6PN25</strain>
    </source>
</reference>
<dbReference type="CDD" id="cd06184">
    <property type="entry name" value="flavohem_like_fad_nad_binding"/>
    <property type="match status" value="1"/>
</dbReference>
<dbReference type="InterPro" id="IPR017927">
    <property type="entry name" value="FAD-bd_FR_type"/>
</dbReference>
<accession>A0ABT1Q0L6</accession>
<dbReference type="Pfam" id="PF00175">
    <property type="entry name" value="NAD_binding_1"/>
    <property type="match status" value="1"/>
</dbReference>
<dbReference type="EMBL" id="JANFNG010000022">
    <property type="protein sequence ID" value="MCQ4083474.1"/>
    <property type="molecule type" value="Genomic_DNA"/>
</dbReference>
<keyword evidence="1" id="KW-0479">Metal-binding</keyword>
<comment type="caution">
    <text evidence="6">The sequence shown here is derived from an EMBL/GenBank/DDBJ whole genome shotgun (WGS) entry which is preliminary data.</text>
</comment>
<dbReference type="InterPro" id="IPR008333">
    <property type="entry name" value="Cbr1-like_FAD-bd_dom"/>
</dbReference>
<dbReference type="Gene3D" id="2.40.30.10">
    <property type="entry name" value="Translation factors"/>
    <property type="match status" value="1"/>
</dbReference>
<dbReference type="Pfam" id="PF03475">
    <property type="entry name" value="YiiM_3-alpha"/>
    <property type="match status" value="1"/>
</dbReference>
<evidence type="ECO:0000256" key="1">
    <source>
        <dbReference type="ARBA" id="ARBA00022714"/>
    </source>
</evidence>
<evidence type="ECO:0000313" key="7">
    <source>
        <dbReference type="Proteomes" id="UP001057702"/>
    </source>
</evidence>
<protein>
    <submittedName>
        <fullName evidence="6">MOSC and FAD-binding oxidoreductase domain-containing protein</fullName>
    </submittedName>
</protein>
<dbReference type="CDD" id="cd00207">
    <property type="entry name" value="fer2"/>
    <property type="match status" value="1"/>
</dbReference>